<dbReference type="EMBL" id="JAACLJ010000005">
    <property type="protein sequence ID" value="KAF4585927.1"/>
    <property type="molecule type" value="Genomic_DNA"/>
</dbReference>
<dbReference type="SMART" id="SM00248">
    <property type="entry name" value="ANK"/>
    <property type="match status" value="4"/>
</dbReference>
<gene>
    <name evidence="5" type="ORF">GQ602_005232</name>
</gene>
<comment type="caution">
    <text evidence="5">The sequence shown here is derived from an EMBL/GenBank/DDBJ whole genome shotgun (WGS) entry which is preliminary data.</text>
</comment>
<dbReference type="PROSITE" id="PS50088">
    <property type="entry name" value="ANK_REPEAT"/>
    <property type="match status" value="1"/>
</dbReference>
<name>A0A8H4Q5C4_9HYPO</name>
<keyword evidence="6" id="KW-1185">Reference proteome</keyword>
<dbReference type="InterPro" id="IPR036770">
    <property type="entry name" value="Ankyrin_rpt-contain_sf"/>
</dbReference>
<evidence type="ECO:0000256" key="2">
    <source>
        <dbReference type="ARBA" id="ARBA00023043"/>
    </source>
</evidence>
<dbReference type="GO" id="GO:0004842">
    <property type="term" value="F:ubiquitin-protein transferase activity"/>
    <property type="evidence" value="ECO:0007669"/>
    <property type="project" value="TreeGrafter"/>
</dbReference>
<dbReference type="InterPro" id="IPR002110">
    <property type="entry name" value="Ankyrin_rpt"/>
</dbReference>
<keyword evidence="1" id="KW-0677">Repeat</keyword>
<organism evidence="5 6">
    <name type="scientific">Ophiocordyceps camponoti-floridani</name>
    <dbReference type="NCBI Taxonomy" id="2030778"/>
    <lineage>
        <taxon>Eukaryota</taxon>
        <taxon>Fungi</taxon>
        <taxon>Dikarya</taxon>
        <taxon>Ascomycota</taxon>
        <taxon>Pezizomycotina</taxon>
        <taxon>Sordariomycetes</taxon>
        <taxon>Hypocreomycetidae</taxon>
        <taxon>Hypocreales</taxon>
        <taxon>Ophiocordycipitaceae</taxon>
        <taxon>Ophiocordyceps</taxon>
    </lineage>
</organism>
<evidence type="ECO:0000256" key="3">
    <source>
        <dbReference type="PROSITE-ProRule" id="PRU00023"/>
    </source>
</evidence>
<dbReference type="SUPFAM" id="SSF48403">
    <property type="entry name" value="Ankyrin repeat"/>
    <property type="match status" value="1"/>
</dbReference>
<keyword evidence="2 3" id="KW-0040">ANK repeat</keyword>
<sequence length="673" mass="77245">MYRESRTFRAKKRPKSVPSPPKSQDIIAASMSADQGEVTMDDATAPDEGPVIVRPQQGPKAHITRLSYEIRAVLYKHLDFQSMASLSLTCTDFAVCLPPLLFTTDALQGGGHRNRACPRAIRHGGKINTLFYGRHRNDYASGLHLACASGNTYVVGKFLNAEADVNSKSSGFHFMFYLGLCAGSWEREDIHQLDCLLSEDIKECFWFPLLLPMLRRELQIIQVLKNANHGPFLAEAKRQPDADFKYGVTIYHAMALIDEDHYYGGIRNEVYEQLFYKPHNLGHIDVPTPITLMTALHVAVEASNPYIVDKLTQAGAFVEWRNIKGRTPLMEAVKLYQRSRSERRRGCLWTIIERLLESGANANRNYGEETPLLLAVDVLDLDHGMLQPTKKLIELLMRYGADFSLPDTFKQQAVIRIAHNIRMKGGNASLESLLTFVCERGADINTTERPVTGTTILFEFLKNYDKMDYRTIKLVKELGAEITEKEADGALCYWVQYPNMRRRNLGYNVFLWKHWFSQDAVNKAYSRVWAIQDRNAVNLLRLQRLHPTNGSELVWDSLQSTRRTLWQEAKRLDFDPKYHNDRGRTYLHHIVDKLTAPSSSYREWQAVEDARFFFERGTSTLWSDYSGRNAYGHLLYRTEGRKSFKKLREFLAEATDVERSRQVRDEHASRLSA</sequence>
<dbReference type="PANTHER" id="PTHR24171:SF8">
    <property type="entry name" value="BRCA1-ASSOCIATED RING DOMAIN PROTEIN 1"/>
    <property type="match status" value="1"/>
</dbReference>
<feature type="repeat" description="ANK" evidence="3">
    <location>
        <begin position="138"/>
        <end position="170"/>
    </location>
</feature>
<evidence type="ECO:0000256" key="4">
    <source>
        <dbReference type="SAM" id="MobiDB-lite"/>
    </source>
</evidence>
<dbReference type="Proteomes" id="UP000562929">
    <property type="component" value="Unassembled WGS sequence"/>
</dbReference>
<dbReference type="Gene3D" id="1.25.40.20">
    <property type="entry name" value="Ankyrin repeat-containing domain"/>
    <property type="match status" value="1"/>
</dbReference>
<feature type="region of interest" description="Disordered" evidence="4">
    <location>
        <begin position="1"/>
        <end position="24"/>
    </location>
</feature>
<evidence type="ECO:0000313" key="6">
    <source>
        <dbReference type="Proteomes" id="UP000562929"/>
    </source>
</evidence>
<dbReference type="OrthoDB" id="194358at2759"/>
<proteinExistence type="predicted"/>
<protein>
    <submittedName>
        <fullName evidence="5">Ankyrin repeat protein</fullName>
    </submittedName>
</protein>
<reference evidence="5 6" key="1">
    <citation type="journal article" date="2020" name="G3 (Bethesda)">
        <title>Genetic Underpinnings of Host Manipulation by Ophiocordyceps as Revealed by Comparative Transcriptomics.</title>
        <authorList>
            <person name="Will I."/>
            <person name="Das B."/>
            <person name="Trinh T."/>
            <person name="Brachmann A."/>
            <person name="Ohm R.A."/>
            <person name="de Bekker C."/>
        </authorList>
    </citation>
    <scope>NUCLEOTIDE SEQUENCE [LARGE SCALE GENOMIC DNA]</scope>
    <source>
        <strain evidence="5 6">EC05</strain>
    </source>
</reference>
<accession>A0A8H4Q5C4</accession>
<evidence type="ECO:0000256" key="1">
    <source>
        <dbReference type="ARBA" id="ARBA00022737"/>
    </source>
</evidence>
<dbReference type="AlphaFoldDB" id="A0A8H4Q5C4"/>
<evidence type="ECO:0000313" key="5">
    <source>
        <dbReference type="EMBL" id="KAF4585927.1"/>
    </source>
</evidence>
<dbReference type="PANTHER" id="PTHR24171">
    <property type="entry name" value="ANKYRIN REPEAT DOMAIN-CONTAINING PROTEIN 39-RELATED"/>
    <property type="match status" value="1"/>
</dbReference>
<dbReference type="GO" id="GO:0085020">
    <property type="term" value="P:protein K6-linked ubiquitination"/>
    <property type="evidence" value="ECO:0007669"/>
    <property type="project" value="TreeGrafter"/>
</dbReference>